<sequence length="377" mass="42765">MASGDKKIKVLIIDNSLDFTGAFKAICQVVNQLSDRIDFYMVLSKSSALNIENLKVKKGFRLNLIEISKKVQNLLWYFPLLILNSLKVNSVIKKNKIQIIHVNDLYNMIGVCVKILNPNIKLIYHIRLLPDSYVGKLYKYWVKIILRYADQIICVSESVYHSIPKKCNVKLIYDGIPLEYDFSHSINQVNEGPVRFVYISNYTPGKGQDKALLAFKRLLDNGAKATLDFYGGTMNNHLNDNYKIDLKNKIEELGLVDSVRLNGFASPVNKVFDNSDIVLLLSDSESFSFVVLEAMSRSKPVIATRCGGPEELIESGKNGVLVGKNGIDELTRAMYQLYADKELRMKMGRAGLERVKLKFSLDNTIDEIYKIYSDSYA</sequence>
<dbReference type="InterPro" id="IPR001296">
    <property type="entry name" value="Glyco_trans_1"/>
</dbReference>
<proteinExistence type="predicted"/>
<dbReference type="Gene3D" id="3.40.50.2000">
    <property type="entry name" value="Glycogen Phosphorylase B"/>
    <property type="match status" value="2"/>
</dbReference>
<evidence type="ECO:0000259" key="2">
    <source>
        <dbReference type="Pfam" id="PF13439"/>
    </source>
</evidence>
<organism evidence="3 4">
    <name type="scientific">Marinigracilibium pacificum</name>
    <dbReference type="NCBI Taxonomy" id="2729599"/>
    <lineage>
        <taxon>Bacteria</taxon>
        <taxon>Pseudomonadati</taxon>
        <taxon>Bacteroidota</taxon>
        <taxon>Cytophagia</taxon>
        <taxon>Cytophagales</taxon>
        <taxon>Flammeovirgaceae</taxon>
        <taxon>Marinigracilibium</taxon>
    </lineage>
</organism>
<dbReference type="PANTHER" id="PTHR12526">
    <property type="entry name" value="GLYCOSYLTRANSFERASE"/>
    <property type="match status" value="1"/>
</dbReference>
<evidence type="ECO:0000313" key="3">
    <source>
        <dbReference type="EMBL" id="NMM48808.1"/>
    </source>
</evidence>
<dbReference type="Pfam" id="PF13439">
    <property type="entry name" value="Glyco_transf_4"/>
    <property type="match status" value="1"/>
</dbReference>
<dbReference type="SUPFAM" id="SSF53756">
    <property type="entry name" value="UDP-Glycosyltransferase/glycogen phosphorylase"/>
    <property type="match status" value="1"/>
</dbReference>
<feature type="domain" description="Glycosyltransferase subfamily 4-like N-terminal" evidence="2">
    <location>
        <begin position="62"/>
        <end position="179"/>
    </location>
</feature>
<dbReference type="InterPro" id="IPR028098">
    <property type="entry name" value="Glyco_trans_4-like_N"/>
</dbReference>
<reference evidence="3 4" key="1">
    <citation type="submission" date="2020-04" db="EMBL/GenBank/DDBJ databases">
        <title>Flammeovirgaceae bacterium KN852 isolated from deep sea.</title>
        <authorList>
            <person name="Zhang D.-C."/>
        </authorList>
    </citation>
    <scope>NUCLEOTIDE SEQUENCE [LARGE SCALE GENOMIC DNA]</scope>
    <source>
        <strain evidence="3 4">KN852</strain>
    </source>
</reference>
<gene>
    <name evidence="3" type="ORF">HH304_10390</name>
</gene>
<dbReference type="CDD" id="cd03801">
    <property type="entry name" value="GT4_PimA-like"/>
    <property type="match status" value="1"/>
</dbReference>
<keyword evidence="3" id="KW-0808">Transferase</keyword>
<dbReference type="EMBL" id="JABBNU010000006">
    <property type="protein sequence ID" value="NMM48808.1"/>
    <property type="molecule type" value="Genomic_DNA"/>
</dbReference>
<dbReference type="PANTHER" id="PTHR12526:SF630">
    <property type="entry name" value="GLYCOSYLTRANSFERASE"/>
    <property type="match status" value="1"/>
</dbReference>
<evidence type="ECO:0000259" key="1">
    <source>
        <dbReference type="Pfam" id="PF00534"/>
    </source>
</evidence>
<name>A0A848J0A5_9BACT</name>
<dbReference type="Pfam" id="PF00534">
    <property type="entry name" value="Glycos_transf_1"/>
    <property type="match status" value="1"/>
</dbReference>
<keyword evidence="4" id="KW-1185">Reference proteome</keyword>
<comment type="caution">
    <text evidence="3">The sequence shown here is derived from an EMBL/GenBank/DDBJ whole genome shotgun (WGS) entry which is preliminary data.</text>
</comment>
<feature type="domain" description="Glycosyl transferase family 1" evidence="1">
    <location>
        <begin position="183"/>
        <end position="352"/>
    </location>
</feature>
<dbReference type="Proteomes" id="UP000559010">
    <property type="component" value="Unassembled WGS sequence"/>
</dbReference>
<dbReference type="AlphaFoldDB" id="A0A848J0A5"/>
<evidence type="ECO:0000313" key="4">
    <source>
        <dbReference type="Proteomes" id="UP000559010"/>
    </source>
</evidence>
<dbReference type="GO" id="GO:0016757">
    <property type="term" value="F:glycosyltransferase activity"/>
    <property type="evidence" value="ECO:0007669"/>
    <property type="project" value="InterPro"/>
</dbReference>
<protein>
    <submittedName>
        <fullName evidence="3">Glycosyltransferase family 4 protein</fullName>
    </submittedName>
</protein>
<dbReference type="RefSeq" id="WP_169681133.1">
    <property type="nucleotide sequence ID" value="NZ_JABBNU010000006.1"/>
</dbReference>
<accession>A0A848J0A5</accession>